<gene>
    <name evidence="3" type="ORF">FA13DRAFT_1608516</name>
</gene>
<dbReference type="OrthoDB" id="3172239at2759"/>
<sequence>QEKVARRIQELENEIRALKRCHNAATMTCRLPVEILSRVFLFLSPPKPDPFIWGVEKGGSYRWIRATHVCRHWRSAAITCASLWTHLHFEESPELVETMLERSRGAPVDVL</sequence>
<evidence type="ECO:0000259" key="2">
    <source>
        <dbReference type="Pfam" id="PF12937"/>
    </source>
</evidence>
<dbReference type="EMBL" id="QPFP01000004">
    <property type="protein sequence ID" value="TEB37151.1"/>
    <property type="molecule type" value="Genomic_DNA"/>
</dbReference>
<proteinExistence type="predicted"/>
<comment type="caution">
    <text evidence="3">The sequence shown here is derived from an EMBL/GenBank/DDBJ whole genome shotgun (WGS) entry which is preliminary data.</text>
</comment>
<evidence type="ECO:0000313" key="4">
    <source>
        <dbReference type="Proteomes" id="UP000298030"/>
    </source>
</evidence>
<dbReference type="Pfam" id="PF12937">
    <property type="entry name" value="F-box-like"/>
    <property type="match status" value="1"/>
</dbReference>
<dbReference type="SUPFAM" id="SSF81383">
    <property type="entry name" value="F-box domain"/>
    <property type="match status" value="1"/>
</dbReference>
<evidence type="ECO:0000256" key="1">
    <source>
        <dbReference type="SAM" id="Coils"/>
    </source>
</evidence>
<dbReference type="InterPro" id="IPR036047">
    <property type="entry name" value="F-box-like_dom_sf"/>
</dbReference>
<accession>A0A4Y7TT29</accession>
<dbReference type="STRING" id="71717.A0A4Y7TT29"/>
<feature type="non-terminal residue" evidence="3">
    <location>
        <position position="1"/>
    </location>
</feature>
<keyword evidence="1" id="KW-0175">Coiled coil</keyword>
<evidence type="ECO:0000313" key="3">
    <source>
        <dbReference type="EMBL" id="TEB37151.1"/>
    </source>
</evidence>
<keyword evidence="4" id="KW-1185">Reference proteome</keyword>
<dbReference type="AlphaFoldDB" id="A0A4Y7TT29"/>
<dbReference type="InterPro" id="IPR001810">
    <property type="entry name" value="F-box_dom"/>
</dbReference>
<organism evidence="3 4">
    <name type="scientific">Coprinellus micaceus</name>
    <name type="common">Glistening ink-cap mushroom</name>
    <name type="synonym">Coprinus micaceus</name>
    <dbReference type="NCBI Taxonomy" id="71717"/>
    <lineage>
        <taxon>Eukaryota</taxon>
        <taxon>Fungi</taxon>
        <taxon>Dikarya</taxon>
        <taxon>Basidiomycota</taxon>
        <taxon>Agaricomycotina</taxon>
        <taxon>Agaricomycetes</taxon>
        <taxon>Agaricomycetidae</taxon>
        <taxon>Agaricales</taxon>
        <taxon>Agaricineae</taxon>
        <taxon>Psathyrellaceae</taxon>
        <taxon>Coprinellus</taxon>
    </lineage>
</organism>
<name>A0A4Y7TT29_COPMI</name>
<dbReference type="Proteomes" id="UP000298030">
    <property type="component" value="Unassembled WGS sequence"/>
</dbReference>
<feature type="coiled-coil region" evidence="1">
    <location>
        <begin position="1"/>
        <end position="28"/>
    </location>
</feature>
<protein>
    <recommendedName>
        <fullName evidence="2">F-box domain-containing protein</fullName>
    </recommendedName>
</protein>
<dbReference type="Gene3D" id="1.20.1280.50">
    <property type="match status" value="1"/>
</dbReference>
<reference evidence="3 4" key="1">
    <citation type="journal article" date="2019" name="Nat. Ecol. Evol.">
        <title>Megaphylogeny resolves global patterns of mushroom evolution.</title>
        <authorList>
            <person name="Varga T."/>
            <person name="Krizsan K."/>
            <person name="Foldi C."/>
            <person name="Dima B."/>
            <person name="Sanchez-Garcia M."/>
            <person name="Sanchez-Ramirez S."/>
            <person name="Szollosi G.J."/>
            <person name="Szarkandi J.G."/>
            <person name="Papp V."/>
            <person name="Albert L."/>
            <person name="Andreopoulos W."/>
            <person name="Angelini C."/>
            <person name="Antonin V."/>
            <person name="Barry K.W."/>
            <person name="Bougher N.L."/>
            <person name="Buchanan P."/>
            <person name="Buyck B."/>
            <person name="Bense V."/>
            <person name="Catcheside P."/>
            <person name="Chovatia M."/>
            <person name="Cooper J."/>
            <person name="Damon W."/>
            <person name="Desjardin D."/>
            <person name="Finy P."/>
            <person name="Geml J."/>
            <person name="Haridas S."/>
            <person name="Hughes K."/>
            <person name="Justo A."/>
            <person name="Karasinski D."/>
            <person name="Kautmanova I."/>
            <person name="Kiss B."/>
            <person name="Kocsube S."/>
            <person name="Kotiranta H."/>
            <person name="LaButti K.M."/>
            <person name="Lechner B.E."/>
            <person name="Liimatainen K."/>
            <person name="Lipzen A."/>
            <person name="Lukacs Z."/>
            <person name="Mihaltcheva S."/>
            <person name="Morgado L.N."/>
            <person name="Niskanen T."/>
            <person name="Noordeloos M.E."/>
            <person name="Ohm R.A."/>
            <person name="Ortiz-Santana B."/>
            <person name="Ovrebo C."/>
            <person name="Racz N."/>
            <person name="Riley R."/>
            <person name="Savchenko A."/>
            <person name="Shiryaev A."/>
            <person name="Soop K."/>
            <person name="Spirin V."/>
            <person name="Szebenyi C."/>
            <person name="Tomsovsky M."/>
            <person name="Tulloss R.E."/>
            <person name="Uehling J."/>
            <person name="Grigoriev I.V."/>
            <person name="Vagvolgyi C."/>
            <person name="Papp T."/>
            <person name="Martin F.M."/>
            <person name="Miettinen O."/>
            <person name="Hibbett D.S."/>
            <person name="Nagy L.G."/>
        </authorList>
    </citation>
    <scope>NUCLEOTIDE SEQUENCE [LARGE SCALE GENOMIC DNA]</scope>
    <source>
        <strain evidence="3 4">FP101781</strain>
    </source>
</reference>
<feature type="domain" description="F-box" evidence="2">
    <location>
        <begin position="29"/>
        <end position="89"/>
    </location>
</feature>
<feature type="non-terminal residue" evidence="3">
    <location>
        <position position="111"/>
    </location>
</feature>